<keyword evidence="8" id="KW-1185">Reference proteome</keyword>
<keyword evidence="2 5" id="KW-0812">Transmembrane</keyword>
<keyword evidence="3 5" id="KW-1133">Transmembrane helix</keyword>
<comment type="caution">
    <text evidence="7">The sequence shown here is derived from an EMBL/GenBank/DDBJ whole genome shotgun (WGS) entry which is preliminary data.</text>
</comment>
<dbReference type="EMBL" id="JAATLM010000001">
    <property type="protein sequence ID" value="NIZ69958.1"/>
    <property type="molecule type" value="Genomic_DNA"/>
</dbReference>
<evidence type="ECO:0000259" key="6">
    <source>
        <dbReference type="Pfam" id="PF05154"/>
    </source>
</evidence>
<accession>A0A968GH31</accession>
<proteinExistence type="predicted"/>
<keyword evidence="4 5" id="KW-0472">Membrane</keyword>
<evidence type="ECO:0000256" key="5">
    <source>
        <dbReference type="SAM" id="Phobius"/>
    </source>
</evidence>
<feature type="transmembrane region" description="Helical" evidence="5">
    <location>
        <begin position="43"/>
        <end position="63"/>
    </location>
</feature>
<evidence type="ECO:0000256" key="4">
    <source>
        <dbReference type="ARBA" id="ARBA00023136"/>
    </source>
</evidence>
<dbReference type="InterPro" id="IPR007829">
    <property type="entry name" value="TM2"/>
</dbReference>
<dbReference type="RefSeq" id="WP_167696026.1">
    <property type="nucleotide sequence ID" value="NZ_CP118181.1"/>
</dbReference>
<gene>
    <name evidence="7" type="ORF">HCT48_07030</name>
</gene>
<organism evidence="7 8">
    <name type="scientific">Entomospira culicis</name>
    <dbReference type="NCBI Taxonomy" id="2719989"/>
    <lineage>
        <taxon>Bacteria</taxon>
        <taxon>Pseudomonadati</taxon>
        <taxon>Spirochaetota</taxon>
        <taxon>Spirochaetia</taxon>
        <taxon>Spirochaetales</taxon>
        <taxon>Spirochaetaceae</taxon>
        <taxon>Entomospira</taxon>
    </lineage>
</organism>
<name>A0A968GH31_9SPIO</name>
<dbReference type="Pfam" id="PF05154">
    <property type="entry name" value="TM2"/>
    <property type="match status" value="1"/>
</dbReference>
<evidence type="ECO:0000256" key="1">
    <source>
        <dbReference type="ARBA" id="ARBA00004141"/>
    </source>
</evidence>
<feature type="transmembrane region" description="Helical" evidence="5">
    <location>
        <begin position="75"/>
        <end position="99"/>
    </location>
</feature>
<reference evidence="7" key="1">
    <citation type="submission" date="2020-03" db="EMBL/GenBank/DDBJ databases">
        <title>Spirochaetal bacteria isolated from arthropods constitute a novel genus Entomospira genus novum within the order Spirochaetales.</title>
        <authorList>
            <person name="Grana-Miraglia L."/>
            <person name="Sikutova S."/>
            <person name="Fingerle V."/>
            <person name="Sing A."/>
            <person name="Castillo-Ramirez S."/>
            <person name="Margos G."/>
            <person name="Rudolf I."/>
        </authorList>
    </citation>
    <scope>NUCLEOTIDE SEQUENCE</scope>
    <source>
        <strain evidence="7">BR149</strain>
    </source>
</reference>
<evidence type="ECO:0000256" key="3">
    <source>
        <dbReference type="ARBA" id="ARBA00022989"/>
    </source>
</evidence>
<dbReference type="Proteomes" id="UP000778951">
    <property type="component" value="Unassembled WGS sequence"/>
</dbReference>
<protein>
    <submittedName>
        <fullName evidence="7">TM2 domain-containing protein</fullName>
    </submittedName>
</protein>
<evidence type="ECO:0000313" key="7">
    <source>
        <dbReference type="EMBL" id="NIZ69958.1"/>
    </source>
</evidence>
<feature type="transmembrane region" description="Helical" evidence="5">
    <location>
        <begin position="12"/>
        <end position="31"/>
    </location>
</feature>
<feature type="domain" description="TM2" evidence="6">
    <location>
        <begin position="9"/>
        <end position="56"/>
    </location>
</feature>
<evidence type="ECO:0000313" key="8">
    <source>
        <dbReference type="Proteomes" id="UP000778951"/>
    </source>
</evidence>
<dbReference type="GO" id="GO:0016020">
    <property type="term" value="C:membrane"/>
    <property type="evidence" value="ECO:0007669"/>
    <property type="project" value="UniProtKB-SubCell"/>
</dbReference>
<dbReference type="AlphaFoldDB" id="A0A968GH31"/>
<sequence>MSDVSRMSERSKLVTLLLAIFGGLFGFHRLFTGHRSSGMLQLITTLSAIVGIFTVFMLNYSLFDKQSTQLVSVEYFLTVLGIMVAGAIPIALILGWLILDLFRIMFNRFDDVDGHRVGRWFVRTGF</sequence>
<comment type="subcellular location">
    <subcellularLocation>
        <location evidence="1">Membrane</location>
        <topology evidence="1">Multi-pass membrane protein</topology>
    </subcellularLocation>
</comment>
<evidence type="ECO:0000256" key="2">
    <source>
        <dbReference type="ARBA" id="ARBA00022692"/>
    </source>
</evidence>